<comment type="caution">
    <text evidence="4">The sequence shown here is derived from an EMBL/GenBank/DDBJ whole genome shotgun (WGS) entry which is preliminary data.</text>
</comment>
<reference evidence="4" key="1">
    <citation type="submission" date="2022-10" db="EMBL/GenBank/DDBJ databases">
        <authorList>
            <person name="Chen Y."/>
            <person name="Dougan E. K."/>
            <person name="Chan C."/>
            <person name="Rhodes N."/>
            <person name="Thang M."/>
        </authorList>
    </citation>
    <scope>NUCLEOTIDE SEQUENCE</scope>
</reference>
<dbReference type="EMBL" id="CAMXCT020000248">
    <property type="protein sequence ID" value="CAL1129528.1"/>
    <property type="molecule type" value="Genomic_DNA"/>
</dbReference>
<evidence type="ECO:0000259" key="3">
    <source>
        <dbReference type="PROSITE" id="PS50103"/>
    </source>
</evidence>
<feature type="compositionally biased region" description="Low complexity" evidence="2">
    <location>
        <begin position="643"/>
        <end position="654"/>
    </location>
</feature>
<gene>
    <name evidence="4" type="ORF">C1SCF055_LOCUS4406</name>
</gene>
<feature type="region of interest" description="Disordered" evidence="2">
    <location>
        <begin position="641"/>
        <end position="674"/>
    </location>
</feature>
<feature type="region of interest" description="Disordered" evidence="2">
    <location>
        <begin position="333"/>
        <end position="354"/>
    </location>
</feature>
<accession>A0A9P1BMP6</accession>
<keyword evidence="6" id="KW-1185">Reference proteome</keyword>
<feature type="region of interest" description="Disordered" evidence="2">
    <location>
        <begin position="1618"/>
        <end position="1646"/>
    </location>
</feature>
<dbReference type="PANTHER" id="PTHR33050:SF7">
    <property type="entry name" value="RIBONUCLEASE H"/>
    <property type="match status" value="1"/>
</dbReference>
<proteinExistence type="predicted"/>
<dbReference type="Proteomes" id="UP001152797">
    <property type="component" value="Unassembled WGS sequence"/>
</dbReference>
<dbReference type="PROSITE" id="PS50103">
    <property type="entry name" value="ZF_C3H1"/>
    <property type="match status" value="1"/>
</dbReference>
<dbReference type="InterPro" id="IPR000571">
    <property type="entry name" value="Znf_CCCH"/>
</dbReference>
<feature type="zinc finger region" description="C3H1-type" evidence="1">
    <location>
        <begin position="674"/>
        <end position="700"/>
    </location>
</feature>
<feature type="compositionally biased region" description="Basic residues" evidence="2">
    <location>
        <begin position="655"/>
        <end position="665"/>
    </location>
</feature>
<evidence type="ECO:0000313" key="5">
    <source>
        <dbReference type="EMBL" id="CAL4763465.1"/>
    </source>
</evidence>
<feature type="domain" description="C3H1-type" evidence="3">
    <location>
        <begin position="674"/>
        <end position="700"/>
    </location>
</feature>
<dbReference type="OrthoDB" id="442801at2759"/>
<keyword evidence="1" id="KW-0863">Zinc-finger</keyword>
<evidence type="ECO:0000313" key="6">
    <source>
        <dbReference type="Proteomes" id="UP001152797"/>
    </source>
</evidence>
<organism evidence="4">
    <name type="scientific">Cladocopium goreaui</name>
    <dbReference type="NCBI Taxonomy" id="2562237"/>
    <lineage>
        <taxon>Eukaryota</taxon>
        <taxon>Sar</taxon>
        <taxon>Alveolata</taxon>
        <taxon>Dinophyceae</taxon>
        <taxon>Suessiales</taxon>
        <taxon>Symbiodiniaceae</taxon>
        <taxon>Cladocopium</taxon>
    </lineage>
</organism>
<evidence type="ECO:0000256" key="1">
    <source>
        <dbReference type="PROSITE-ProRule" id="PRU00723"/>
    </source>
</evidence>
<feature type="compositionally biased region" description="Basic and acidic residues" evidence="2">
    <location>
        <begin position="1618"/>
        <end position="1627"/>
    </location>
</feature>
<protein>
    <submittedName>
        <fullName evidence="5">Anthranilate N-benzoyltransferase protein 2</fullName>
    </submittedName>
</protein>
<dbReference type="GO" id="GO:0008270">
    <property type="term" value="F:zinc ion binding"/>
    <property type="evidence" value="ECO:0007669"/>
    <property type="project" value="UniProtKB-KW"/>
</dbReference>
<dbReference type="EMBL" id="CAMXCT030000248">
    <property type="protein sequence ID" value="CAL4763465.1"/>
    <property type="molecule type" value="Genomic_DNA"/>
</dbReference>
<reference evidence="5 6" key="2">
    <citation type="submission" date="2024-05" db="EMBL/GenBank/DDBJ databases">
        <authorList>
            <person name="Chen Y."/>
            <person name="Shah S."/>
            <person name="Dougan E. K."/>
            <person name="Thang M."/>
            <person name="Chan C."/>
        </authorList>
    </citation>
    <scope>NUCLEOTIDE SEQUENCE [LARGE SCALE GENOMIC DNA]</scope>
</reference>
<sequence>MEDDCLEKVMWNVLQKFGLDEKKLAVFDVSESGLIAGHAKGIRLVEELWMPVSARQRIRRDQAMAKQEHETSLKDRWSKELYKELLKVDAPVLKGIQFCVGQERLHVAIAGKTRSSTLKRYLKAWRDWQVWKFNTWGADALNHPGMFCEYLFCRFDEPCGASIPNFICKAVAWFEKIAGFNESEVVATTRVVTQVRDYITEKLAAEAPPVRPGKRVQELPVCISEYAFVWDVDWIQKGFNLLKTYASFERDYLLPKLTEDWSGFQQKYATYQDVTAYSCHLRKRLTSYYDFNTVLPEDLSSFWTEHSERATLPTALAMLGVENKKRDLVGRWKPEEDEVDQSETLEEVPDPEGSEAHFFENGVTSVSKFSSFFRDETDLVHVLRDEFNVDAANALADRAKVAAVICSWKDTVTKAKRQSEVEAEMNSREWTKPIPVGDYVQLKNFFQTSVGQVEDRVMPSKEYLEKKLQELENGEFRAETLSEVVSKDEIDPDVLVPVFDSKGSLSVKKGSTTVAMPTGPEQLRRRLSVMQNCLMMLALKYVSREEIQDVTKDIFDRYKDYILGDYVWGLSSTDLNGQQIQTPPWSLVLSYEHAVRKRAYSLMLTERLMLGAALEKAWKCPTTKERHFITPLALYSKRAYPQNNNQNAGNWNPKGKGKGKTKSKGSQKGSGQGPDGEKICFRFNAGKCNYQKCKFAHMCNKCFKKDHNALNCKEKTTPDTKLAAKWQMKVQIDMVDIKVCKAVRKEDTILVFENPEDLGAVQHGPYEGLRPASMWQWPIFWELIESGDFLTCAFYQQDFGTDYLKPTRLLLKNVEVDADLFKVGAPCFDSQGFYQGPLSKRPATVALIGQHAGRFTTAGTEQWPSAFCKWVAHKILIFWATRHSITAYGEGDKKCDGVTETTRIPKDLREEYPTTMAEGWKIYGGEGEARKCEVPGKVRWFHDGCGLASPGRWDLEKRIWNRDLFWENLRKGSMEIILQHCGGLQSLDRMCFEMAAKGEEGCTLVKNETVKQQLVEFWSSSLEKEGYNAQGLTEVATGQPFRLRLMEALLDRAGDPDHKFLLDGEKGFPVGVIRPLPRTPHMYEEQTSWKLEDDPYMKSEVWRDNYESVGDHENFVRQQFEDECSEGLMEKLTLEEAKQRFGDRIAISSLAVLVEEAHGNKRRVIHDATHGTKINNRIKCRDKQRSPGAREKRYLLSYYRSRGDVVFSLVGDISKAHRRFLHDPLEHGLLACRVKSSDKHIYINKVGTFGVASASYWWGRIAGAGIRLVHEFLGPEMPIEMLIFADDLESLGAGLRGRRGTVLSFLFLPTLGFPFKWAKQRGGLKVEWIGLYTDYTTMRLGLSPKRAAWMEGWSRKLATTGRVTAKEMEQGLGRLGFAANALTWERPFLGPLYSWTAAIRNKTGVLRIPTMLRTILWFLADRTAEGGSLQAPPPLKEGKEDDVIFYTDAKATEKGAWVGGFLQTSDGQIGEWFSEEVEEGWAPWLFLRKDPKRVIAALEMLATLIAVRLWAKGLPLGGKGTCWVKGSTDNLSNAYAVSKWMSTKFPLTILIMELSETLRTRDCELNLQWVPRDSNQLADDLTNQKFDSFPLDKRMQFVGGDTKWLVLDRLMHKAQEFHEELAREKKQSSSNPKPKRANKKRKMEPW</sequence>
<keyword evidence="1" id="KW-0862">Zinc</keyword>
<feature type="compositionally biased region" description="Basic residues" evidence="2">
    <location>
        <begin position="1633"/>
        <end position="1646"/>
    </location>
</feature>
<keyword evidence="1" id="KW-0479">Metal-binding</keyword>
<dbReference type="EMBL" id="CAMXCT010000248">
    <property type="protein sequence ID" value="CAI3976153.1"/>
    <property type="molecule type" value="Genomic_DNA"/>
</dbReference>
<dbReference type="InterPro" id="IPR052055">
    <property type="entry name" value="Hepadnavirus_pol/RT"/>
</dbReference>
<name>A0A9P1BMP6_9DINO</name>
<evidence type="ECO:0000313" key="4">
    <source>
        <dbReference type="EMBL" id="CAI3976153.1"/>
    </source>
</evidence>
<feature type="compositionally biased region" description="Acidic residues" evidence="2">
    <location>
        <begin position="335"/>
        <end position="353"/>
    </location>
</feature>
<evidence type="ECO:0000256" key="2">
    <source>
        <dbReference type="SAM" id="MobiDB-lite"/>
    </source>
</evidence>
<dbReference type="PANTHER" id="PTHR33050">
    <property type="entry name" value="REVERSE TRANSCRIPTASE DOMAIN-CONTAINING PROTEIN"/>
    <property type="match status" value="1"/>
</dbReference>